<keyword evidence="3" id="KW-0812">Transmembrane</keyword>
<proteinExistence type="inferred from homology"/>
<dbReference type="PANTHER" id="PTHR30487">
    <property type="entry name" value="TYPE 4 PREPILIN-LIKE PROTEINS LEADER PEPTIDE-PROCESSING ENZYME"/>
    <property type="match status" value="1"/>
</dbReference>
<evidence type="ECO:0000313" key="6">
    <source>
        <dbReference type="Proteomes" id="UP000186455"/>
    </source>
</evidence>
<evidence type="ECO:0000256" key="2">
    <source>
        <dbReference type="RuleBase" id="RU003793"/>
    </source>
</evidence>
<comment type="caution">
    <text evidence="5">The sequence shown here is derived from an EMBL/GenBank/DDBJ whole genome shotgun (WGS) entry which is preliminary data.</text>
</comment>
<evidence type="ECO:0000259" key="4">
    <source>
        <dbReference type="Pfam" id="PF01478"/>
    </source>
</evidence>
<dbReference type="PRINTS" id="PR00864">
    <property type="entry name" value="PREPILNPTASE"/>
</dbReference>
<reference evidence="5 6" key="1">
    <citation type="submission" date="2015-06" db="EMBL/GenBank/DDBJ databases">
        <title>Cloning and characterization of the uncialamcin biosynthetic gene cluster.</title>
        <authorList>
            <person name="Yan X."/>
            <person name="Huang T."/>
            <person name="Ge H."/>
            <person name="Shen B."/>
        </authorList>
    </citation>
    <scope>NUCLEOTIDE SEQUENCE [LARGE SCALE GENOMIC DNA]</scope>
    <source>
        <strain evidence="5 6">DCA2648</strain>
    </source>
</reference>
<dbReference type="GO" id="GO:0004190">
    <property type="term" value="F:aspartic-type endopeptidase activity"/>
    <property type="evidence" value="ECO:0007669"/>
    <property type="project" value="InterPro"/>
</dbReference>
<comment type="similarity">
    <text evidence="1 2">Belongs to the peptidase A24 family.</text>
</comment>
<dbReference type="EMBL" id="LFBV01000008">
    <property type="protein sequence ID" value="OKH91987.1"/>
    <property type="molecule type" value="Genomic_DNA"/>
</dbReference>
<protein>
    <recommendedName>
        <fullName evidence="4">Prepilin type IV endopeptidase peptidase domain-containing protein</fullName>
    </recommendedName>
</protein>
<dbReference type="InterPro" id="IPR014032">
    <property type="entry name" value="Peptidase_A24A_bac"/>
</dbReference>
<dbReference type="STRING" id="1048205.AB852_27505"/>
<feature type="transmembrane region" description="Helical" evidence="3">
    <location>
        <begin position="226"/>
        <end position="244"/>
    </location>
</feature>
<organism evidence="5 6">
    <name type="scientific">Streptomyces uncialis</name>
    <dbReference type="NCBI Taxonomy" id="1048205"/>
    <lineage>
        <taxon>Bacteria</taxon>
        <taxon>Bacillati</taxon>
        <taxon>Actinomycetota</taxon>
        <taxon>Actinomycetes</taxon>
        <taxon>Kitasatosporales</taxon>
        <taxon>Streptomycetaceae</taxon>
        <taxon>Streptomyces</taxon>
    </lineage>
</organism>
<evidence type="ECO:0000313" key="5">
    <source>
        <dbReference type="EMBL" id="OKH91987.1"/>
    </source>
</evidence>
<feature type="transmembrane region" description="Helical" evidence="3">
    <location>
        <begin position="94"/>
        <end position="114"/>
    </location>
</feature>
<feature type="domain" description="Prepilin type IV endopeptidase peptidase" evidence="4">
    <location>
        <begin position="102"/>
        <end position="209"/>
    </location>
</feature>
<dbReference type="AlphaFoldDB" id="A0A1Q4V2C9"/>
<dbReference type="GO" id="GO:0005886">
    <property type="term" value="C:plasma membrane"/>
    <property type="evidence" value="ECO:0007669"/>
    <property type="project" value="TreeGrafter"/>
</dbReference>
<feature type="transmembrane region" description="Helical" evidence="3">
    <location>
        <begin position="186"/>
        <end position="214"/>
    </location>
</feature>
<dbReference type="InterPro" id="IPR000045">
    <property type="entry name" value="Prepilin_IV_endopep_pep"/>
</dbReference>
<dbReference type="RefSeq" id="WP_073792974.1">
    <property type="nucleotide sequence ID" value="NZ_LFBV01000008.1"/>
</dbReference>
<name>A0A1Q4V2C9_9ACTN</name>
<sequence length="245" mass="24513">MSGGTVLVTGAAAVWGLAVGALLPRPAYRLAVDPDDDWHDHCPHGGPLASGGRGWLGPARCADGWFGPRTPLVMAVTAALCALLAGATGARPELAVWLLAAPVGVLLALVDLSVRRLPDVLTLPLAGGAVLLLGAAALLPGHGGHWLGAVLGAVAVGAGFLVLFLVNPDGLGFGDVKLAPALGAVLGWYGWGAVFVGTFAGFLFATLYGVVLVVLGRATRRTPVPFGPFLLAGALVGVLLGGYAG</sequence>
<evidence type="ECO:0000256" key="1">
    <source>
        <dbReference type="ARBA" id="ARBA00005801"/>
    </source>
</evidence>
<keyword evidence="3" id="KW-0472">Membrane</keyword>
<dbReference type="Gene3D" id="1.20.120.1220">
    <property type="match status" value="1"/>
</dbReference>
<feature type="transmembrane region" description="Helical" evidence="3">
    <location>
        <begin position="70"/>
        <end position="87"/>
    </location>
</feature>
<dbReference type="GO" id="GO:0006465">
    <property type="term" value="P:signal peptide processing"/>
    <property type="evidence" value="ECO:0007669"/>
    <property type="project" value="TreeGrafter"/>
</dbReference>
<gene>
    <name evidence="5" type="ORF">AB852_27505</name>
</gene>
<evidence type="ECO:0000256" key="3">
    <source>
        <dbReference type="SAM" id="Phobius"/>
    </source>
</evidence>
<feature type="transmembrane region" description="Helical" evidence="3">
    <location>
        <begin position="120"/>
        <end position="139"/>
    </location>
</feature>
<dbReference type="Pfam" id="PF01478">
    <property type="entry name" value="Peptidase_A24"/>
    <property type="match status" value="1"/>
</dbReference>
<dbReference type="Proteomes" id="UP000186455">
    <property type="component" value="Unassembled WGS sequence"/>
</dbReference>
<keyword evidence="3" id="KW-1133">Transmembrane helix</keyword>
<feature type="transmembrane region" description="Helical" evidence="3">
    <location>
        <begin position="146"/>
        <end position="166"/>
    </location>
</feature>
<dbReference type="InterPro" id="IPR050882">
    <property type="entry name" value="Prepilin_peptidase/N-MTase"/>
</dbReference>
<dbReference type="PANTHER" id="PTHR30487:SF0">
    <property type="entry name" value="PREPILIN LEADER PEPTIDASE_N-METHYLTRANSFERASE-RELATED"/>
    <property type="match status" value="1"/>
</dbReference>
<accession>A0A1Q4V2C9</accession>
<keyword evidence="6" id="KW-1185">Reference proteome</keyword>